<organism evidence="2 3">
    <name type="scientific">Knufia peltigerae</name>
    <dbReference type="NCBI Taxonomy" id="1002370"/>
    <lineage>
        <taxon>Eukaryota</taxon>
        <taxon>Fungi</taxon>
        <taxon>Dikarya</taxon>
        <taxon>Ascomycota</taxon>
        <taxon>Pezizomycotina</taxon>
        <taxon>Eurotiomycetes</taxon>
        <taxon>Chaetothyriomycetidae</taxon>
        <taxon>Chaetothyriales</taxon>
        <taxon>Trichomeriaceae</taxon>
        <taxon>Knufia</taxon>
    </lineage>
</organism>
<feature type="compositionally biased region" description="Low complexity" evidence="1">
    <location>
        <begin position="382"/>
        <end position="401"/>
    </location>
</feature>
<feature type="region of interest" description="Disordered" evidence="1">
    <location>
        <begin position="218"/>
        <end position="293"/>
    </location>
</feature>
<dbReference type="EMBL" id="JAPDRN010000037">
    <property type="protein sequence ID" value="KAJ9634760.1"/>
    <property type="molecule type" value="Genomic_DNA"/>
</dbReference>
<feature type="region of interest" description="Disordered" evidence="1">
    <location>
        <begin position="136"/>
        <end position="175"/>
    </location>
</feature>
<proteinExistence type="predicted"/>
<evidence type="ECO:0000313" key="2">
    <source>
        <dbReference type="EMBL" id="KAJ9634760.1"/>
    </source>
</evidence>
<feature type="region of interest" description="Disordered" evidence="1">
    <location>
        <begin position="561"/>
        <end position="592"/>
    </location>
</feature>
<dbReference type="GO" id="GO:0005634">
    <property type="term" value="C:nucleus"/>
    <property type="evidence" value="ECO:0007669"/>
    <property type="project" value="InterPro"/>
</dbReference>
<dbReference type="PANTHER" id="PTHR28122:SF1">
    <property type="entry name" value="E3 UBIQUITIN-PROTEIN LIGASE SUBSTRATE RECEPTOR MMS22"/>
    <property type="match status" value="1"/>
</dbReference>
<feature type="region of interest" description="Disordered" evidence="1">
    <location>
        <begin position="346"/>
        <end position="444"/>
    </location>
</feature>
<feature type="compositionally biased region" description="Acidic residues" evidence="1">
    <location>
        <begin position="12"/>
        <end position="21"/>
    </location>
</feature>
<accession>A0AA39CZ98</accession>
<comment type="caution">
    <text evidence="2">The sequence shown here is derived from an EMBL/GenBank/DDBJ whole genome shotgun (WGS) entry which is preliminary data.</text>
</comment>
<feature type="compositionally biased region" description="Polar residues" evidence="1">
    <location>
        <begin position="54"/>
        <end position="65"/>
    </location>
</feature>
<dbReference type="Proteomes" id="UP001172681">
    <property type="component" value="Unassembled WGS sequence"/>
</dbReference>
<keyword evidence="3" id="KW-1185">Reference proteome</keyword>
<dbReference type="PANTHER" id="PTHR28122">
    <property type="entry name" value="E3 UBIQUITIN-PROTEIN LIGASE SUBSTRATE RECEPTOR MMS22"/>
    <property type="match status" value="1"/>
</dbReference>
<dbReference type="GO" id="GO:0035361">
    <property type="term" value="C:Cul8-RING ubiquitin ligase complex"/>
    <property type="evidence" value="ECO:0007669"/>
    <property type="project" value="TreeGrafter"/>
</dbReference>
<dbReference type="InterPro" id="IPR019021">
    <property type="entry name" value="Mms22"/>
</dbReference>
<feature type="compositionally biased region" description="Low complexity" evidence="1">
    <location>
        <begin position="411"/>
        <end position="423"/>
    </location>
</feature>
<gene>
    <name evidence="2" type="ORF">H2204_006209</name>
</gene>
<feature type="compositionally biased region" description="Basic and acidic residues" evidence="1">
    <location>
        <begin position="697"/>
        <end position="714"/>
    </location>
</feature>
<feature type="region of interest" description="Disordered" evidence="1">
    <location>
        <begin position="1"/>
        <end position="65"/>
    </location>
</feature>
<name>A0AA39CZ98_9EURO</name>
<reference evidence="2" key="1">
    <citation type="submission" date="2022-10" db="EMBL/GenBank/DDBJ databases">
        <title>Culturing micro-colonial fungi from biological soil crusts in the Mojave desert and describing Neophaeococcomyces mojavensis, and introducing the new genera and species Taxawa tesnikishii.</title>
        <authorList>
            <person name="Kurbessoian T."/>
            <person name="Stajich J.E."/>
        </authorList>
    </citation>
    <scope>NUCLEOTIDE SEQUENCE</scope>
    <source>
        <strain evidence="2">TK_35</strain>
    </source>
</reference>
<dbReference type="GO" id="GO:0031297">
    <property type="term" value="P:replication fork processing"/>
    <property type="evidence" value="ECO:0007669"/>
    <property type="project" value="InterPro"/>
</dbReference>
<evidence type="ECO:0000313" key="3">
    <source>
        <dbReference type="Proteomes" id="UP001172681"/>
    </source>
</evidence>
<evidence type="ECO:0000256" key="1">
    <source>
        <dbReference type="SAM" id="MobiDB-lite"/>
    </source>
</evidence>
<feature type="region of interest" description="Disordered" evidence="1">
    <location>
        <begin position="690"/>
        <end position="719"/>
    </location>
</feature>
<protein>
    <submittedName>
        <fullName evidence="2">Uncharacterized protein</fullName>
    </submittedName>
</protein>
<dbReference type="GO" id="GO:0000724">
    <property type="term" value="P:double-strand break repair via homologous recombination"/>
    <property type="evidence" value="ECO:0007669"/>
    <property type="project" value="TreeGrafter"/>
</dbReference>
<feature type="compositionally biased region" description="Basic and acidic residues" evidence="1">
    <location>
        <begin position="566"/>
        <end position="592"/>
    </location>
</feature>
<dbReference type="Pfam" id="PF09462">
    <property type="entry name" value="Mus7"/>
    <property type="match status" value="1"/>
</dbReference>
<feature type="compositionally biased region" description="Polar residues" evidence="1">
    <location>
        <begin position="430"/>
        <end position="442"/>
    </location>
</feature>
<sequence>MIDWRERGYVPDSDDEDEDIENVQMVPRCSNIQEVVDNGSPLPSGSARPPHKPTQLQHNDGNSVLDEISTTGKTVVPPEPQDPAKSSISPIHRAQSFPPAITIAGISSQSTATLLEAELQKGLRTVHHVLSSANDGLVVDDNDSDSPLSSPPDSPQSVHGLDPPVPGSANIPDNRRTDAALHDDLVRHLIGRSLRTRNPIQLHPYALEDARYRQSLKERGLRPVRAPKSGLKLQHGPEEESQDAETCESCQTQALDQDPQSTSQVRTTSDEESQSPIRATRTRPTVFDPPLDDDLPELSDLLSGTIPHAVSKTARFPKNTKRRGVSATMISNDDFQIYDLPGDEGSAGTRATMKRRSLLVPPSPPQSRGTLSSEDSLDSLDHLSLPGSTTPRPLPTPLLSSDRNARKKLIEPLSSDSEISIESGGVEDLGSSSESSVGNPQGIQGIRRKIKGVLPASWLKLDINKQQRGHEGDRRHGRSPIKANLEKGVAQRVSRTARPNRLNSHIESRTEFPALFAESDSDEPASSGVNEATYDASIDLADDVVEDNTVDAMLAPKARKTISIRSEPRRRGDTRAKAQLTRDGRRRGADADTRQQVNWTAKRLELKRNSRSAKRVKKKHGKPQMTILEAPGFKEKEVPRFLKIAGRRKARFVERLAQEPARKFFQLSTIQDTIDVNRELELWKSRQNMGGGADFDNTDRALHSQPRCDNKEDPAITFNQPTSELDSLKQATKDTLQRINRNHQFDPSRSTNTMDRQALSTTIRGFFMAQPGQRKKILPGSLQPSIEKFRSSSRKHTTMVRAPKPAKEQTVLSAVRGTLGNDVPSAKRYQRKTKPISLQDSLCYDGNIAESDNHLSSRSSSAQSLSVPALHSLSPICNDLQRPPKSILQHGMLSTAMEFLKNTLVSSTLTSMTVLTGLFEARVAHTSIRTPISEHAVPCNSWSQATQDVTRQAFVEILSIINSDTSQDAYITMLRSATRSLQTMVTYVNESLYFDNQIQLKSFVQYMAENLETVSHSISSYVTVDSTSNSFELLHMLNNLMLLAYQASRVAMIDADISTKRCTDTLHKLATQAFVLAFRKEYLRKICRAVSNNLEDKPAVSAALVEISASEIETIAIIHKLGCSYACLSQLNGVLSGHQIYTSFKQPDEALAYIIMSLASFCTILGKTEVEKYDRQRGSSLASLGLIALSNAVNAFIPFSLDEQHKRWKDRRYTAMLQRFGITAFQWCLYLVRILDTNDVNNLLRKMFKHYSNKTNNMLDFFGHTRSGAPPFLDNQLPVSDLVPEPHDTDYDLFLKLVAFNLGSIPDSDHDDTGMEAKHAMRKLSLIFSLLPNTGPDVEDDKPLHTVDYHSMANRYLLFVTLYHYSPTGLKPELSQIRGLVKFGKAHSAVCGIVLDCWLRIVKSIVSQPAYTLELRQLGSWIQDMIVQIHEKIELLPVSSTQFDNIEKHLRNQDSANQQLRKLAVVYADAIDLCSTESQATDLIQGDRLDDLIEMCNPSLELDDDTVAAIFRVLIPYIKKCHNDLSPVLEVQQQIRRILVAQLHRAEPLKDTLLASLVDLWFAIAYCKVVSGSEDWDTYLSNWGAYSFPRLASNAPGTHCHILFVSKVVADEEYLKTNMFDILEIWLSSILKPIGEMKFEHIVTNKLLQHAPRVLELAALFPERMIGIQTSVLSFDDFIQQRPSILKHVIRQIYLVGRTRIPAAESSKDQLLRLLRTISRAMNNTWERTPHGERTALAAFMHGLIFELNASPFPEFNCDFSYISYAPTAEDKAIQLEGLFIRSAAQPGRVNYELAVQVLGSVCQLASSREKDEIGDRLGTTFSAGDFNYIDDDGQFRLDIDAQLVFMKAVFPVWLELTWTQVVEHNHSVVKLLCIVAFSVLDSLETRIDLEDQTRMEQFAEVCVGMLVAVGKALQGVPHDLAGNPRKVDLLADLISLCARCCNRWAYLHLLFPGSERLSALQIHVQAYGLYTHSYACSAVGMKCRHSWVQKINFVLAEPDFLDQEEIVMIRDYAVKELGRLSRAGEEDLSMDIAVSRLQVEYAGEEMAEALDLLGVDDDWEVTTSLE</sequence>
<feature type="compositionally biased region" description="Polar residues" evidence="1">
    <location>
        <begin position="248"/>
        <end position="267"/>
    </location>
</feature>